<reference evidence="4 5" key="1">
    <citation type="submission" date="2023-01" db="EMBL/GenBank/DDBJ databases">
        <title>Analysis of 21 Apiospora genomes using comparative genomics revels a genus with tremendous synthesis potential of carbohydrate active enzymes and secondary metabolites.</title>
        <authorList>
            <person name="Sorensen T."/>
        </authorList>
    </citation>
    <scope>NUCLEOTIDE SEQUENCE [LARGE SCALE GENOMIC DNA]</scope>
    <source>
        <strain evidence="4 5">CBS 117206</strain>
    </source>
</reference>
<feature type="region of interest" description="Disordered" evidence="1">
    <location>
        <begin position="50"/>
        <end position="69"/>
    </location>
</feature>
<feature type="domain" description="Deoxyribonuclease NucA/NucB" evidence="3">
    <location>
        <begin position="54"/>
        <end position="139"/>
    </location>
</feature>
<proteinExistence type="predicted"/>
<protein>
    <recommendedName>
        <fullName evidence="3">Deoxyribonuclease NucA/NucB domain-containing protein</fullName>
    </recommendedName>
</protein>
<feature type="signal peptide" evidence="2">
    <location>
        <begin position="1"/>
        <end position="18"/>
    </location>
</feature>
<dbReference type="AlphaFoldDB" id="A0AAW0QUW2"/>
<feature type="region of interest" description="Disordered" evidence="1">
    <location>
        <begin position="246"/>
        <end position="343"/>
    </location>
</feature>
<organism evidence="4 5">
    <name type="scientific">Apiospora kogelbergensis</name>
    <dbReference type="NCBI Taxonomy" id="1337665"/>
    <lineage>
        <taxon>Eukaryota</taxon>
        <taxon>Fungi</taxon>
        <taxon>Dikarya</taxon>
        <taxon>Ascomycota</taxon>
        <taxon>Pezizomycotina</taxon>
        <taxon>Sordariomycetes</taxon>
        <taxon>Xylariomycetidae</taxon>
        <taxon>Amphisphaeriales</taxon>
        <taxon>Apiosporaceae</taxon>
        <taxon>Apiospora</taxon>
    </lineage>
</organism>
<feature type="chain" id="PRO_5043418477" description="Deoxyribonuclease NucA/NucB domain-containing protein" evidence="2">
    <location>
        <begin position="19"/>
        <end position="343"/>
    </location>
</feature>
<dbReference type="Proteomes" id="UP001392437">
    <property type="component" value="Unassembled WGS sequence"/>
</dbReference>
<evidence type="ECO:0000256" key="1">
    <source>
        <dbReference type="SAM" id="MobiDB-lite"/>
    </source>
</evidence>
<evidence type="ECO:0000256" key="2">
    <source>
        <dbReference type="SAM" id="SignalP"/>
    </source>
</evidence>
<keyword evidence="5" id="KW-1185">Reference proteome</keyword>
<evidence type="ECO:0000259" key="3">
    <source>
        <dbReference type="Pfam" id="PF14040"/>
    </source>
</evidence>
<accession>A0AAW0QUW2</accession>
<evidence type="ECO:0000313" key="4">
    <source>
        <dbReference type="EMBL" id="KAK8105690.1"/>
    </source>
</evidence>
<evidence type="ECO:0000313" key="5">
    <source>
        <dbReference type="Proteomes" id="UP001392437"/>
    </source>
</evidence>
<comment type="caution">
    <text evidence="4">The sequence shown here is derived from an EMBL/GenBank/DDBJ whole genome shotgun (WGS) entry which is preliminary data.</text>
</comment>
<gene>
    <name evidence="4" type="ORF">PG999_009049</name>
</gene>
<dbReference type="EMBL" id="JAQQWP010000008">
    <property type="protein sequence ID" value="KAK8105690.1"/>
    <property type="molecule type" value="Genomic_DNA"/>
</dbReference>
<sequence>MHTTTVALIALAASAVTAKGIKYDCEATPQICLNTCWAVKCAGLPAGLHGGGSKNARDSKKRGTANRNAWGYGSKPCSASSKHAKYWKNGKIKNTSPDEYPYASSREGGLRGAGKPVQLRCVPTSEQRKQSGKVSGLGTAKSSDVWTTTWDKTSKLSQDWCGPNPKCVNDGHQFTATAKGVFTRSLDIAAEHIPVFEDAVYDANSTTITMRAEEVAELLGEQDDDVPDVEEDDGVEARNVDEKIADDVPEVEEEQDSEGVEARDVDEEADLNIDDVPDVEEEGGEVEARDVEEADLNIDDVPDVEEEEGGEVEARDVDEEVEQEGASEGVEARDEKVGVAFRA</sequence>
<keyword evidence="2" id="KW-0732">Signal</keyword>
<dbReference type="InterPro" id="IPR029476">
    <property type="entry name" value="DNase_NucA_NucB"/>
</dbReference>
<feature type="compositionally biased region" description="Acidic residues" evidence="1">
    <location>
        <begin position="292"/>
        <end position="325"/>
    </location>
</feature>
<dbReference type="Pfam" id="PF14040">
    <property type="entry name" value="DNase_NucA_NucB"/>
    <property type="match status" value="1"/>
</dbReference>
<feature type="compositionally biased region" description="Acidic residues" evidence="1">
    <location>
        <begin position="247"/>
        <end position="285"/>
    </location>
</feature>
<name>A0AAW0QUW2_9PEZI</name>